<proteinExistence type="predicted"/>
<dbReference type="InterPro" id="IPR036866">
    <property type="entry name" value="RibonucZ/Hydroxyglut_hydro"/>
</dbReference>
<dbReference type="PANTHER" id="PTHR46233">
    <property type="entry name" value="HYDROXYACYLGLUTATHIONE HYDROLASE GLOC"/>
    <property type="match status" value="1"/>
</dbReference>
<evidence type="ECO:0000256" key="2">
    <source>
        <dbReference type="ARBA" id="ARBA00022723"/>
    </source>
</evidence>
<dbReference type="AlphaFoldDB" id="A0A0F9AFZ6"/>
<dbReference type="InterPro" id="IPR051453">
    <property type="entry name" value="MBL_Glyoxalase_II"/>
</dbReference>
<protein>
    <recommendedName>
        <fullName evidence="5">Metallo-beta-lactamase domain-containing protein</fullName>
    </recommendedName>
</protein>
<keyword evidence="2" id="KW-0479">Metal-binding</keyword>
<dbReference type="SMART" id="SM00849">
    <property type="entry name" value="Lactamase_B"/>
    <property type="match status" value="1"/>
</dbReference>
<gene>
    <name evidence="6" type="ORF">LCGC14_2917070</name>
</gene>
<sequence>MINIETFVFNSFQENTYLLSDHTGECIIVDAGCQEEQEKDELTDYLDEHGLKPVKLVNTHCHVDHILGVAYLARKFDLPFIIHPEEKSLFSHSRSQAEFFGLSLEQPPEPKAFLNDGDVLSFGESTLNVIHIPGHSPGGILFHSSEQNFLISGDVLFRQSIGRTDLPGGDYDSLIGGIQTKLLGLEPETIVYPGHGPTTTIGEEKNTNPFLS</sequence>
<evidence type="ECO:0000256" key="4">
    <source>
        <dbReference type="ARBA" id="ARBA00022833"/>
    </source>
</evidence>
<dbReference type="SUPFAM" id="SSF56281">
    <property type="entry name" value="Metallo-hydrolase/oxidoreductase"/>
    <property type="match status" value="1"/>
</dbReference>
<reference evidence="6" key="1">
    <citation type="journal article" date="2015" name="Nature">
        <title>Complex archaea that bridge the gap between prokaryotes and eukaryotes.</title>
        <authorList>
            <person name="Spang A."/>
            <person name="Saw J.H."/>
            <person name="Jorgensen S.L."/>
            <person name="Zaremba-Niedzwiedzka K."/>
            <person name="Martijn J."/>
            <person name="Lind A.E."/>
            <person name="van Eijk R."/>
            <person name="Schleper C."/>
            <person name="Guy L."/>
            <person name="Ettema T.J."/>
        </authorList>
    </citation>
    <scope>NUCLEOTIDE SEQUENCE</scope>
</reference>
<name>A0A0F9AFZ6_9ZZZZ</name>
<dbReference type="GO" id="GO:0046872">
    <property type="term" value="F:metal ion binding"/>
    <property type="evidence" value="ECO:0007669"/>
    <property type="project" value="UniProtKB-KW"/>
</dbReference>
<dbReference type="CDD" id="cd06262">
    <property type="entry name" value="metallo-hydrolase-like_MBL-fold"/>
    <property type="match status" value="1"/>
</dbReference>
<evidence type="ECO:0000256" key="1">
    <source>
        <dbReference type="ARBA" id="ARBA00001947"/>
    </source>
</evidence>
<dbReference type="InterPro" id="IPR001279">
    <property type="entry name" value="Metallo-B-lactamas"/>
</dbReference>
<keyword evidence="3" id="KW-0378">Hydrolase</keyword>
<dbReference type="Gene3D" id="3.60.15.10">
    <property type="entry name" value="Ribonuclease Z/Hydroxyacylglutathione hydrolase-like"/>
    <property type="match status" value="1"/>
</dbReference>
<dbReference type="PANTHER" id="PTHR46233:SF3">
    <property type="entry name" value="HYDROXYACYLGLUTATHIONE HYDROLASE GLOC"/>
    <property type="match status" value="1"/>
</dbReference>
<keyword evidence="4" id="KW-0862">Zinc</keyword>
<dbReference type="EMBL" id="LAZR01057874">
    <property type="protein sequence ID" value="KKK71126.1"/>
    <property type="molecule type" value="Genomic_DNA"/>
</dbReference>
<organism evidence="6">
    <name type="scientific">marine sediment metagenome</name>
    <dbReference type="NCBI Taxonomy" id="412755"/>
    <lineage>
        <taxon>unclassified sequences</taxon>
        <taxon>metagenomes</taxon>
        <taxon>ecological metagenomes</taxon>
    </lineage>
</organism>
<dbReference type="GO" id="GO:0016787">
    <property type="term" value="F:hydrolase activity"/>
    <property type="evidence" value="ECO:0007669"/>
    <property type="project" value="UniProtKB-KW"/>
</dbReference>
<comment type="cofactor">
    <cofactor evidence="1">
        <name>Zn(2+)</name>
        <dbReference type="ChEBI" id="CHEBI:29105"/>
    </cofactor>
</comment>
<comment type="caution">
    <text evidence="6">The sequence shown here is derived from an EMBL/GenBank/DDBJ whole genome shotgun (WGS) entry which is preliminary data.</text>
</comment>
<evidence type="ECO:0000259" key="5">
    <source>
        <dbReference type="SMART" id="SM00849"/>
    </source>
</evidence>
<accession>A0A0F9AFZ6</accession>
<evidence type="ECO:0000313" key="6">
    <source>
        <dbReference type="EMBL" id="KKK71126.1"/>
    </source>
</evidence>
<dbReference type="Pfam" id="PF00753">
    <property type="entry name" value="Lactamase_B"/>
    <property type="match status" value="1"/>
</dbReference>
<feature type="domain" description="Metallo-beta-lactamase" evidence="5">
    <location>
        <begin position="13"/>
        <end position="195"/>
    </location>
</feature>
<evidence type="ECO:0000256" key="3">
    <source>
        <dbReference type="ARBA" id="ARBA00022801"/>
    </source>
</evidence>